<dbReference type="AlphaFoldDB" id="A0A016WAG9"/>
<protein>
    <submittedName>
        <fullName evidence="1">Uncharacterized protein</fullName>
    </submittedName>
</protein>
<name>A0A016WAG9_9BILA</name>
<keyword evidence="2" id="KW-1185">Reference proteome</keyword>
<dbReference type="EMBL" id="JARK01000474">
    <property type="protein sequence ID" value="EYC36615.1"/>
    <property type="molecule type" value="Genomic_DNA"/>
</dbReference>
<evidence type="ECO:0000313" key="2">
    <source>
        <dbReference type="Proteomes" id="UP000024635"/>
    </source>
</evidence>
<proteinExistence type="predicted"/>
<feature type="non-terminal residue" evidence="1">
    <location>
        <position position="1"/>
    </location>
</feature>
<accession>A0A016WAG9</accession>
<evidence type="ECO:0000313" key="1">
    <source>
        <dbReference type="EMBL" id="EYC36615.1"/>
    </source>
</evidence>
<comment type="caution">
    <text evidence="1">The sequence shown here is derived from an EMBL/GenBank/DDBJ whole genome shotgun (WGS) entry which is preliminary data.</text>
</comment>
<reference evidence="2" key="1">
    <citation type="journal article" date="2015" name="Nat. Genet.">
        <title>The genome and transcriptome of the zoonotic hookworm Ancylostoma ceylanicum identify infection-specific gene families.</title>
        <authorList>
            <person name="Schwarz E.M."/>
            <person name="Hu Y."/>
            <person name="Antoshechkin I."/>
            <person name="Miller M.M."/>
            <person name="Sternberg P.W."/>
            <person name="Aroian R.V."/>
        </authorList>
    </citation>
    <scope>NUCLEOTIDE SEQUENCE</scope>
    <source>
        <strain evidence="2">HY135</strain>
    </source>
</reference>
<gene>
    <name evidence="1" type="primary">Acey_s0874.g2808</name>
    <name evidence="1" type="ORF">Y032_0874g2808</name>
</gene>
<dbReference type="OrthoDB" id="5876583at2759"/>
<dbReference type="Proteomes" id="UP000024635">
    <property type="component" value="Unassembled WGS sequence"/>
</dbReference>
<sequence length="74" mass="8385">LILSFPDGPRRPSDLLYSQRVPRRGRHGLQFCCGYALLRNPTAVRPETMIEEIAALRRLVLNDSLQKHLAKATS</sequence>
<organism evidence="1 2">
    <name type="scientific">Ancylostoma ceylanicum</name>
    <dbReference type="NCBI Taxonomy" id="53326"/>
    <lineage>
        <taxon>Eukaryota</taxon>
        <taxon>Metazoa</taxon>
        <taxon>Ecdysozoa</taxon>
        <taxon>Nematoda</taxon>
        <taxon>Chromadorea</taxon>
        <taxon>Rhabditida</taxon>
        <taxon>Rhabditina</taxon>
        <taxon>Rhabditomorpha</taxon>
        <taxon>Strongyloidea</taxon>
        <taxon>Ancylostomatidae</taxon>
        <taxon>Ancylostomatinae</taxon>
        <taxon>Ancylostoma</taxon>
    </lineage>
</organism>